<organism evidence="3">
    <name type="scientific">Talaromyces marneffei PM1</name>
    <dbReference type="NCBI Taxonomy" id="1077442"/>
    <lineage>
        <taxon>Eukaryota</taxon>
        <taxon>Fungi</taxon>
        <taxon>Dikarya</taxon>
        <taxon>Ascomycota</taxon>
        <taxon>Pezizomycotina</taxon>
        <taxon>Eurotiomycetes</taxon>
        <taxon>Eurotiomycetidae</taxon>
        <taxon>Eurotiales</taxon>
        <taxon>Trichocomaceae</taxon>
        <taxon>Talaromyces</taxon>
        <taxon>Talaromyces sect. Talaromyces</taxon>
    </lineage>
</organism>
<comment type="caution">
    <text evidence="3">The sequence shown here is derived from an EMBL/GenBank/DDBJ whole genome shotgun (WGS) entry which is preliminary data.</text>
</comment>
<dbReference type="Pfam" id="PF25597">
    <property type="entry name" value="SH3_retrovirus"/>
    <property type="match status" value="1"/>
</dbReference>
<accession>A0A093Y672</accession>
<feature type="compositionally biased region" description="Polar residues" evidence="1">
    <location>
        <begin position="84"/>
        <end position="106"/>
    </location>
</feature>
<dbReference type="SUPFAM" id="SSF53098">
    <property type="entry name" value="Ribonuclease H-like"/>
    <property type="match status" value="1"/>
</dbReference>
<dbReference type="PANTHER" id="PTHR11439:SF463">
    <property type="entry name" value="REVERSE TRANSCRIPTASE TY1_COPIA-TYPE DOMAIN-CONTAINING PROTEIN"/>
    <property type="match status" value="1"/>
</dbReference>
<dbReference type="InterPro" id="IPR057670">
    <property type="entry name" value="SH3_retrovirus"/>
</dbReference>
<name>A0A093Y672_TALMA</name>
<feature type="domain" description="Retroviral polymerase SH3-like" evidence="2">
    <location>
        <begin position="529"/>
        <end position="593"/>
    </location>
</feature>
<dbReference type="Gene3D" id="3.30.420.10">
    <property type="entry name" value="Ribonuclease H-like superfamily/Ribonuclease H"/>
    <property type="match status" value="1"/>
</dbReference>
<feature type="region of interest" description="Disordered" evidence="1">
    <location>
        <begin position="244"/>
        <end position="266"/>
    </location>
</feature>
<dbReference type="CDD" id="cd09272">
    <property type="entry name" value="RNase_HI_RT_Ty1"/>
    <property type="match status" value="1"/>
</dbReference>
<dbReference type="HOGENOM" id="CLU_001650_18_0_1"/>
<feature type="region of interest" description="Disordered" evidence="1">
    <location>
        <begin position="74"/>
        <end position="106"/>
    </location>
</feature>
<reference evidence="3" key="1">
    <citation type="journal article" date="2014" name="PLoS Genet.">
        <title>Signature Gene Expression Reveals Novel Clues to the Molecular Mechanisms of Dimorphic Transition in Penicillium marneffei.</title>
        <authorList>
            <person name="Yang E."/>
            <person name="Wang G."/>
            <person name="Cai J."/>
            <person name="Woo P.C."/>
            <person name="Lau S.K."/>
            <person name="Yuen K.-Y."/>
            <person name="Chow W.-N."/>
            <person name="Lin X."/>
        </authorList>
    </citation>
    <scope>NUCLEOTIDE SEQUENCE [LARGE SCALE GENOMIC DNA]</scope>
    <source>
        <strain evidence="3">PM1</strain>
    </source>
</reference>
<proteinExistence type="predicted"/>
<dbReference type="EMBL" id="JPOX01000002">
    <property type="protein sequence ID" value="KFX52963.1"/>
    <property type="molecule type" value="Genomic_DNA"/>
</dbReference>
<dbReference type="GO" id="GO:0003676">
    <property type="term" value="F:nucleic acid binding"/>
    <property type="evidence" value="ECO:0007669"/>
    <property type="project" value="InterPro"/>
</dbReference>
<dbReference type="AlphaFoldDB" id="A0A093Y672"/>
<protein>
    <submittedName>
        <fullName evidence="3">Retrovirus-related Pol polyprotein from transposon TNT 1-94</fullName>
    </submittedName>
</protein>
<sequence>MSSNVALNVKLHSPDDWDHWENELLNQARAKDVIRILQGTEEPLKKPTNLLNDDFLTAPVAPTNLTGVNRIGAAASAGRRHRNNTAIQGEDTQPTPTPDSQETVQAETMNRTVTANWKEAYINLKEQVNQGRYISQRRIKDEYDQHLRSLKPSTRDLEAWVTKWEELLLEAERKSMVVADDVLDWSTRFLDAIRPLDDTWTTAYEITIEEKIEDGTLTRRELANGFRRNLRKIRNRRPSRVYRGSFAVQGERTDDDSDEESYRYGRQPSHSLEQFIPRWGPRMRAKKFAEDHPDLVKKIKKMHLEEGASNAQVGDFLWAGSNQVPILGYGEVDIQVHGLGGMLRILRLYNVAYCKDFVANLVSFYQLRKQGICGFMWDYYMTSHRGDEILETLKWFLDYLEKAYMISPVKIEMDNEIAKRPEVKHYLEHKKRIILQPSPAHTQALNRGAERSGAIIKTKGRSMRKGARLPFDLWPEIVRAAVYLYNQTPRYASNWKTPYDRFTTHAAWKNRIVIENQKPQLAHLKVYGCKAYALTTEYMKKENRLQRFNPRAWIGYLVGYDSTNVYRIWNPTTGRIIRTRDVIFNEDEVFSGNIEHLKDDLLHVYSFDDEYADLIDHMMDVVFDGDTVNIEPDRLKDKYTYPIPPETPPSALLAASITIVSNNDFDLHQSSALAAGMSTDGECTGGTLVQEATARERIGGAPSGVGTDRTGGSRADFEERTGGALDLRDSIGSPHLIASLDETIHGKQFPGDGFGESLRKNRECLGETPIRTNAASLTTQQGELNPWRFAFLAGTRIVSISLQQRLRSGRRLQSLLVRDLPPAPKSHREVETHPLGWLFEEAEKAHLKSHDPYRSWTTVPIGKAKGKQILDSDDTPMSREELLPYEGTATYKKQHQYQRKVGSIMYAAVSTRPDVAFAVSRLARFLSNPGPEHHKAADKVLCYLKRHHAYALRLGGGDDFSVSTDASFADNTLDRKSSQAYVMTLFGGTIGWQANKQDTVTTSTTEAELLALAQGVKEDAGTAEKDAPRLRTKLRHVDIHNHWVRQEVQKGDVQVHYMPTKDMIANGLTKALSKQEHHIFLKQIRVDDIGERLAPQQKDMENPDIEELLSLNDMPDNI</sequence>
<dbReference type="eggNOG" id="KOG0017">
    <property type="taxonomic scope" value="Eukaryota"/>
</dbReference>
<dbReference type="PANTHER" id="PTHR11439">
    <property type="entry name" value="GAG-POL-RELATED RETROTRANSPOSON"/>
    <property type="match status" value="1"/>
</dbReference>
<dbReference type="InterPro" id="IPR036397">
    <property type="entry name" value="RNaseH_sf"/>
</dbReference>
<dbReference type="InterPro" id="IPR012337">
    <property type="entry name" value="RNaseH-like_sf"/>
</dbReference>
<gene>
    <name evidence="3" type="ORF">GQ26_0023380</name>
</gene>
<evidence type="ECO:0000313" key="3">
    <source>
        <dbReference type="EMBL" id="KFX52963.1"/>
    </source>
</evidence>
<evidence type="ECO:0000256" key="1">
    <source>
        <dbReference type="SAM" id="MobiDB-lite"/>
    </source>
</evidence>
<evidence type="ECO:0000259" key="2">
    <source>
        <dbReference type="Pfam" id="PF25597"/>
    </source>
</evidence>